<evidence type="ECO:0000256" key="1">
    <source>
        <dbReference type="SAM" id="SignalP"/>
    </source>
</evidence>
<dbReference type="EMBL" id="DONK01000137">
    <property type="protein sequence ID" value="HBU51480.1"/>
    <property type="molecule type" value="Genomic_DNA"/>
</dbReference>
<feature type="signal peptide" evidence="1">
    <location>
        <begin position="1"/>
        <end position="18"/>
    </location>
</feature>
<keyword evidence="1" id="KW-0732">Signal</keyword>
<dbReference type="Proteomes" id="UP000264779">
    <property type="component" value="Unassembled WGS sequence"/>
</dbReference>
<dbReference type="AlphaFoldDB" id="A0A358DZ98"/>
<accession>A0A358DZ98</accession>
<reference evidence="2 3" key="1">
    <citation type="journal article" date="2018" name="Nat. Biotechnol.">
        <title>A standardized bacterial taxonomy based on genome phylogeny substantially revises the tree of life.</title>
        <authorList>
            <person name="Parks D.H."/>
            <person name="Chuvochina M."/>
            <person name="Waite D.W."/>
            <person name="Rinke C."/>
            <person name="Skarshewski A."/>
            <person name="Chaumeil P.A."/>
            <person name="Hugenholtz P."/>
        </authorList>
    </citation>
    <scope>NUCLEOTIDE SEQUENCE [LARGE SCALE GENOMIC DNA]</scope>
    <source>
        <strain evidence="2">UBA11621</strain>
    </source>
</reference>
<dbReference type="RefSeq" id="WP_273016200.1">
    <property type="nucleotide sequence ID" value="NZ_CALBIY010000041.1"/>
</dbReference>
<proteinExistence type="predicted"/>
<organism evidence="2 3">
    <name type="scientific">Alteromonas australica</name>
    <dbReference type="NCBI Taxonomy" id="589873"/>
    <lineage>
        <taxon>Bacteria</taxon>
        <taxon>Pseudomonadati</taxon>
        <taxon>Pseudomonadota</taxon>
        <taxon>Gammaproteobacteria</taxon>
        <taxon>Alteromonadales</taxon>
        <taxon>Alteromonadaceae</taxon>
        <taxon>Alteromonas/Salinimonas group</taxon>
        <taxon>Alteromonas</taxon>
    </lineage>
</organism>
<evidence type="ECO:0000313" key="2">
    <source>
        <dbReference type="EMBL" id="HBU51480.1"/>
    </source>
</evidence>
<protein>
    <submittedName>
        <fullName evidence="2">Conjugal transfer protein</fullName>
    </submittedName>
</protein>
<name>A0A358DZ98_9ALTE</name>
<gene>
    <name evidence="2" type="ORF">DEB45_09475</name>
</gene>
<dbReference type="Pfam" id="PF06834">
    <property type="entry name" value="TraU"/>
    <property type="match status" value="1"/>
</dbReference>
<feature type="chain" id="PRO_5016593486" evidence="1">
    <location>
        <begin position="19"/>
        <end position="316"/>
    </location>
</feature>
<comment type="caution">
    <text evidence="2">The sequence shown here is derived from an EMBL/GenBank/DDBJ whole genome shotgun (WGS) entry which is preliminary data.</text>
</comment>
<sequence length="316" mass="34301">MKRLMASLLFIMAFNANAVCPTGTTFDLITKVNWGCMFPITIGGLTLFGNGDDADSGVSSPVCECFSEGSAKFGLKIGFWEPARVIDTVKDAYCMMPLGIELPIAQPFVQDGSHTTAKVRQTSVQTHYYIYPVLALLDIYADVPCLKYDEGGDVDIALITEVLPFWQNDMLAMIVNPEAVLFANPAAQLACLADAAAATAGRPLDPLYWCLGSWGTMFPLAGAASSGDMIEAHALLAMRTLQLMARGGALKEYSDSGCSQRFAPIITKSKYRMHMLSPSRSACFKPGATVMTWGNALSFSDNHMWMVFRKVNCCGF</sequence>
<dbReference type="InterPro" id="IPR009649">
    <property type="entry name" value="TraU"/>
</dbReference>
<evidence type="ECO:0000313" key="3">
    <source>
        <dbReference type="Proteomes" id="UP000264779"/>
    </source>
</evidence>